<keyword evidence="2 5" id="KW-0812">Transmembrane</keyword>
<dbReference type="STRING" id="258533.BN977_04552"/>
<feature type="transmembrane region" description="Helical" evidence="5">
    <location>
        <begin position="416"/>
        <end position="435"/>
    </location>
</feature>
<feature type="transmembrane region" description="Helical" evidence="5">
    <location>
        <begin position="182"/>
        <end position="201"/>
    </location>
</feature>
<dbReference type="OrthoDB" id="9781469at2"/>
<evidence type="ECO:0000256" key="5">
    <source>
        <dbReference type="SAM" id="Phobius"/>
    </source>
</evidence>
<dbReference type="Gene3D" id="1.20.1250.20">
    <property type="entry name" value="MFS general substrate transporter like domains"/>
    <property type="match status" value="1"/>
</dbReference>
<keyword evidence="4 5" id="KW-0472">Membrane</keyword>
<feature type="transmembrane region" description="Helical" evidence="5">
    <location>
        <begin position="318"/>
        <end position="337"/>
    </location>
</feature>
<evidence type="ECO:0000256" key="4">
    <source>
        <dbReference type="ARBA" id="ARBA00023136"/>
    </source>
</evidence>
<feature type="transmembrane region" description="Helical" evidence="5">
    <location>
        <begin position="489"/>
        <end position="508"/>
    </location>
</feature>
<dbReference type="InterPro" id="IPR020846">
    <property type="entry name" value="MFS_dom"/>
</dbReference>
<reference evidence="7" key="1">
    <citation type="submission" date="2014-03" db="EMBL/GenBank/DDBJ databases">
        <title>Draft Genome Sequence of Mycobacterium cosmeticum DSM 44829.</title>
        <authorList>
            <person name="Croce O."/>
            <person name="Robert C."/>
            <person name="Raoult D."/>
            <person name="Drancourt M."/>
        </authorList>
    </citation>
    <scope>NUCLEOTIDE SEQUENCE [LARGE SCALE GENOMIC DNA]</scope>
    <source>
        <strain evidence="7">DSM 44829</strain>
    </source>
</reference>
<feature type="transmembrane region" description="Helical" evidence="5">
    <location>
        <begin position="243"/>
        <end position="262"/>
    </location>
</feature>
<feature type="domain" description="Major facilitator superfamily (MFS) profile" evidence="6">
    <location>
        <begin position="27"/>
        <end position="511"/>
    </location>
</feature>
<dbReference type="PANTHER" id="PTHR42718:SF42">
    <property type="entry name" value="EXPORT PROTEIN"/>
    <property type="match status" value="1"/>
</dbReference>
<accession>W9AV88</accession>
<dbReference type="eggNOG" id="COG0477">
    <property type="taxonomic scope" value="Bacteria"/>
</dbReference>
<dbReference type="InterPro" id="IPR011701">
    <property type="entry name" value="MFS"/>
</dbReference>
<dbReference type="Proteomes" id="UP000028870">
    <property type="component" value="Unassembled WGS sequence"/>
</dbReference>
<evidence type="ECO:0000313" key="7">
    <source>
        <dbReference type="EMBL" id="CDO09724.1"/>
    </source>
</evidence>
<dbReference type="GO" id="GO:0022857">
    <property type="term" value="F:transmembrane transporter activity"/>
    <property type="evidence" value="ECO:0007669"/>
    <property type="project" value="InterPro"/>
</dbReference>
<evidence type="ECO:0000313" key="8">
    <source>
        <dbReference type="Proteomes" id="UP000028870"/>
    </source>
</evidence>
<feature type="transmembrane region" description="Helical" evidence="5">
    <location>
        <begin position="344"/>
        <end position="364"/>
    </location>
</feature>
<dbReference type="CDD" id="cd17321">
    <property type="entry name" value="MFS_MMR_MDR_like"/>
    <property type="match status" value="1"/>
</dbReference>
<dbReference type="GO" id="GO:0005886">
    <property type="term" value="C:plasma membrane"/>
    <property type="evidence" value="ECO:0007669"/>
    <property type="project" value="UniProtKB-SubCell"/>
</dbReference>
<dbReference type="Pfam" id="PF07690">
    <property type="entry name" value="MFS_1"/>
    <property type="match status" value="1"/>
</dbReference>
<dbReference type="InterPro" id="IPR036259">
    <property type="entry name" value="MFS_trans_sf"/>
</dbReference>
<name>W9AV88_MYCCO</name>
<feature type="transmembrane region" description="Helical" evidence="5">
    <location>
        <begin position="376"/>
        <end position="395"/>
    </location>
</feature>
<dbReference type="EMBL" id="CCBB010000003">
    <property type="protein sequence ID" value="CDO09724.1"/>
    <property type="molecule type" value="Genomic_DNA"/>
</dbReference>
<organism evidence="7 8">
    <name type="scientific">Mycolicibacterium cosmeticum</name>
    <dbReference type="NCBI Taxonomy" id="258533"/>
    <lineage>
        <taxon>Bacteria</taxon>
        <taxon>Bacillati</taxon>
        <taxon>Actinomycetota</taxon>
        <taxon>Actinomycetes</taxon>
        <taxon>Mycobacteriales</taxon>
        <taxon>Mycobacteriaceae</taxon>
        <taxon>Mycolicibacterium</taxon>
    </lineage>
</organism>
<proteinExistence type="predicted"/>
<feature type="transmembrane region" description="Helical" evidence="5">
    <location>
        <begin position="213"/>
        <end position="231"/>
    </location>
</feature>
<comment type="caution">
    <text evidence="7">The sequence shown here is derived from an EMBL/GenBank/DDBJ whole genome shotgun (WGS) entry which is preliminary data.</text>
</comment>
<dbReference type="PANTHER" id="PTHR42718">
    <property type="entry name" value="MAJOR FACILITATOR SUPERFAMILY MULTIDRUG TRANSPORTER MFSC"/>
    <property type="match status" value="1"/>
</dbReference>
<feature type="transmembrane region" description="Helical" evidence="5">
    <location>
        <begin position="65"/>
        <end position="85"/>
    </location>
</feature>
<evidence type="ECO:0000256" key="2">
    <source>
        <dbReference type="ARBA" id="ARBA00022692"/>
    </source>
</evidence>
<dbReference type="AlphaFoldDB" id="W9AV88"/>
<sequence>MVASGEESSVVDTPVQPVLSARARAWTLCIACLGVLLVISSMVALNTMLGDIAVAMSASQTQLTWIVDSYTLTLACLLLPAGAIGDRFGRRSALLAGLAVFAAVSVVPALTPDPALVIAARGVAGAGAAFIMPATLSLLTTAYPKEQRTKAIAIWAGVAGCGAIVGMLGSGLLLQIWSWHAVFWAFAAGAALTFALTLTITESRDPDAAPLDIAGAVLIGAAVAVLVFGIMEAPARGWGHPVVLGGIGAGVALMSVFGIVELRRRAPLLDVRLFLVPEFATGAAAITALFMTMFGFFFLQMQFVQLVLGYSPLGTALALSPLAVPVLILSPLSAWYVPRVGLRFVVFTGLMLMAIGLLCMRGLGIDASYPELAWPLMVISAGVGLFTAPTTSAIMTSAPDDKQGVASAVNDTTREMGAALGIALAGSMLAGRYTAEIAPALDRYPEPVRTAAAGSLGEALTVATRLGPAGGNLAYAAKMSFLYAMQSSLTVLAVVTAVVAVLVAMCAPGRDGRLLFRR</sequence>
<keyword evidence="8" id="KW-1185">Reference proteome</keyword>
<keyword evidence="3 5" id="KW-1133">Transmembrane helix</keyword>
<dbReference type="PROSITE" id="PS50850">
    <property type="entry name" value="MFS"/>
    <property type="match status" value="1"/>
</dbReference>
<comment type="subcellular location">
    <subcellularLocation>
        <location evidence="1">Cell membrane</location>
        <topology evidence="1">Multi-pass membrane protein</topology>
    </subcellularLocation>
</comment>
<feature type="transmembrane region" description="Helical" evidence="5">
    <location>
        <begin position="151"/>
        <end position="176"/>
    </location>
</feature>
<gene>
    <name evidence="7" type="ORF">BN977_04552</name>
</gene>
<feature type="transmembrane region" description="Helical" evidence="5">
    <location>
        <begin position="274"/>
        <end position="298"/>
    </location>
</feature>
<feature type="transmembrane region" description="Helical" evidence="5">
    <location>
        <begin position="116"/>
        <end position="139"/>
    </location>
</feature>
<reference evidence="7" key="2">
    <citation type="submission" date="2014-03" db="EMBL/GenBank/DDBJ databases">
        <authorList>
            <person name="Urmite Genomes"/>
        </authorList>
    </citation>
    <scope>NUCLEOTIDE SEQUENCE</scope>
    <source>
        <strain evidence="7">DSM 44829</strain>
    </source>
</reference>
<dbReference type="SUPFAM" id="SSF103473">
    <property type="entry name" value="MFS general substrate transporter"/>
    <property type="match status" value="1"/>
</dbReference>
<evidence type="ECO:0000259" key="6">
    <source>
        <dbReference type="PROSITE" id="PS50850"/>
    </source>
</evidence>
<feature type="transmembrane region" description="Helical" evidence="5">
    <location>
        <begin position="25"/>
        <end position="45"/>
    </location>
</feature>
<dbReference type="Gene3D" id="1.20.1720.10">
    <property type="entry name" value="Multidrug resistance protein D"/>
    <property type="match status" value="1"/>
</dbReference>
<feature type="transmembrane region" description="Helical" evidence="5">
    <location>
        <begin position="92"/>
        <end position="110"/>
    </location>
</feature>
<protein>
    <submittedName>
        <fullName evidence="7">Sugar phosphate permease</fullName>
    </submittedName>
</protein>
<evidence type="ECO:0000256" key="1">
    <source>
        <dbReference type="ARBA" id="ARBA00004651"/>
    </source>
</evidence>
<evidence type="ECO:0000256" key="3">
    <source>
        <dbReference type="ARBA" id="ARBA00022989"/>
    </source>
</evidence>